<reference evidence="3 4" key="1">
    <citation type="submission" date="2019-08" db="EMBL/GenBank/DDBJ databases">
        <title>Amphibian skin-associated Pigmentiphaga: genome sequence and occurrence across geography and hosts.</title>
        <authorList>
            <person name="Bletz M.C."/>
            <person name="Bunk B."/>
            <person name="Sproeer C."/>
            <person name="Biwer P."/>
            <person name="Reiter S."/>
            <person name="Rabemananjara F.C.E."/>
            <person name="Schulz S."/>
            <person name="Overmann J."/>
            <person name="Vences M."/>
        </authorList>
    </citation>
    <scope>NUCLEOTIDE SEQUENCE [LARGE SCALE GENOMIC DNA]</scope>
    <source>
        <strain evidence="3 4">Mada1488</strain>
    </source>
</reference>
<dbReference type="GO" id="GO:0009103">
    <property type="term" value="P:lipopolysaccharide biosynthetic process"/>
    <property type="evidence" value="ECO:0007669"/>
    <property type="project" value="TreeGrafter"/>
</dbReference>
<keyword evidence="4" id="KW-1185">Reference proteome</keyword>
<dbReference type="SUPFAM" id="SSF53756">
    <property type="entry name" value="UDP-Glycosyltransferase/glycogen phosphorylase"/>
    <property type="match status" value="2"/>
</dbReference>
<proteinExistence type="predicted"/>
<dbReference type="InterPro" id="IPR001296">
    <property type="entry name" value="Glyco_trans_1"/>
</dbReference>
<sequence length="1026" mass="111026">MKIAIDLQAAQTPSSRQRGIGRASLALVQSMVRFSRNHDIHIVLNEAYADVQLSLRMALAPLPADRFHWFNAPTNPEFGVLGLTQIGERLRERAIAKVDADLVHVCSLFEGLSDAARTSIGHVPDLVQPLTSATLYDLIPLLRPDPYLVNPDVRSWYYRKVASLKRAGLLLAISDYARTEAIDALELDPERIVSISCGADPIFKPVDWQPGEQEALRATYALTRPYVMYTGGDDERKNLKGLIAGWAAVPAELRTRHHLLIVCRLSDVRRLELQQYASSLGMGPDELVLPGAFVPDQDLRSLYAACALFVFPSLHEGFGLPVLEAMLCGAPVIAADTSSLPEVLGRPDALFDPKRTESIRDAIANTLSDPAKLASLREHGLIQSRKFSWDISADRALDAFEMAYAREQFEASTRVVVPADNRRLAVMLGTPVADSLLTPLVEGLRSRHEVELVGDYPAGRPLADRFDVRSPAWADAHASRYVRTLHLMGTDDTPTAMADAVARRPGPVVLQSLGDPALNKPDFEALFRAHGWRASRLVKKQGLASAAAILPLTLPQLSGASALFAADNTLHQQLVTWFGARAAAAVPVLPLVGVDAVLDALEPRPALVGPAAEVWRPNHFYVDITMLARHDLRTGIQRVVRSVLAALPEQLPAGWILAPVCAHGLHGYVHADALLADWLDLPLPDSIRTREGQPVVPAADDQFLGLDWVPQLTVDGQAHLDAWRAKGVRVAFVVYDLLPVLAPQFFPAHVTALSAEWLSVIGSRADGLVAISNAVADELRAWYAAHPAAVNKKQPAIGWFHLGADLAASLPTTEADPAALASLDGLAAGKTVLSVGTIEPRKGHDEALASFERLWADGVDVNWVVIGQPGWQTEALSAKLREHSQSGRRLLWLENASDAVLAEAYRRADLLLVASQGEGFGLPLIEGARQGLPLLVRDIPVFREVAGDHAAYFGSGQEGAALPDLTRALAHWVKHADAPASTGLAAQSWAASTRELISLVLDQRWQGLPAAGAAQQQGQQAQAPQE</sequence>
<dbReference type="Gene3D" id="3.40.50.2000">
    <property type="entry name" value="Glycogen Phosphorylase B"/>
    <property type="match status" value="3"/>
</dbReference>
<dbReference type="RefSeq" id="WP_148818093.1">
    <property type="nucleotide sequence ID" value="NZ_CP043046.1"/>
</dbReference>
<dbReference type="KEGG" id="pacr:FXN63_24335"/>
<accession>A0A5C0B203</accession>
<organism evidence="3 4">
    <name type="scientific">Pigmentiphaga aceris</name>
    <dbReference type="NCBI Taxonomy" id="1940612"/>
    <lineage>
        <taxon>Bacteria</taxon>
        <taxon>Pseudomonadati</taxon>
        <taxon>Pseudomonadota</taxon>
        <taxon>Betaproteobacteria</taxon>
        <taxon>Burkholderiales</taxon>
        <taxon>Alcaligenaceae</taxon>
        <taxon>Pigmentiphaga</taxon>
    </lineage>
</organism>
<feature type="domain" description="Glycosyl transferase family 1" evidence="2">
    <location>
        <begin position="830"/>
        <end position="950"/>
    </location>
</feature>
<dbReference type="GO" id="GO:0016757">
    <property type="term" value="F:glycosyltransferase activity"/>
    <property type="evidence" value="ECO:0007669"/>
    <property type="project" value="InterPro"/>
</dbReference>
<dbReference type="PANTHER" id="PTHR46401:SF2">
    <property type="entry name" value="GLYCOSYLTRANSFERASE WBBK-RELATED"/>
    <property type="match status" value="1"/>
</dbReference>
<gene>
    <name evidence="3" type="ORF">FXN63_24335</name>
</gene>
<keyword evidence="1 3" id="KW-0808">Transferase</keyword>
<evidence type="ECO:0000313" key="3">
    <source>
        <dbReference type="EMBL" id="QEI08622.1"/>
    </source>
</evidence>
<dbReference type="OrthoDB" id="433681at2"/>
<dbReference type="AlphaFoldDB" id="A0A5C0B203"/>
<name>A0A5C0B203_9BURK</name>
<dbReference type="PANTHER" id="PTHR46401">
    <property type="entry name" value="GLYCOSYLTRANSFERASE WBBK-RELATED"/>
    <property type="match status" value="1"/>
</dbReference>
<protein>
    <submittedName>
        <fullName evidence="3">Glycosyltransferase family 4 protein</fullName>
    </submittedName>
</protein>
<dbReference type="Proteomes" id="UP000325161">
    <property type="component" value="Chromosome"/>
</dbReference>
<dbReference type="EMBL" id="CP043046">
    <property type="protein sequence ID" value="QEI08622.1"/>
    <property type="molecule type" value="Genomic_DNA"/>
</dbReference>
<dbReference type="Pfam" id="PF00534">
    <property type="entry name" value="Glycos_transf_1"/>
    <property type="match status" value="1"/>
</dbReference>
<evidence type="ECO:0000256" key="1">
    <source>
        <dbReference type="ARBA" id="ARBA00022679"/>
    </source>
</evidence>
<evidence type="ECO:0000259" key="2">
    <source>
        <dbReference type="Pfam" id="PF00534"/>
    </source>
</evidence>
<dbReference type="CDD" id="cd03809">
    <property type="entry name" value="GT4_MtfB-like"/>
    <property type="match status" value="2"/>
</dbReference>
<dbReference type="Pfam" id="PF13692">
    <property type="entry name" value="Glyco_trans_1_4"/>
    <property type="match status" value="1"/>
</dbReference>
<evidence type="ECO:0000313" key="4">
    <source>
        <dbReference type="Proteomes" id="UP000325161"/>
    </source>
</evidence>